<protein>
    <submittedName>
        <fullName evidence="1">Uncharacterized protein</fullName>
    </submittedName>
</protein>
<dbReference type="STRING" id="1220579.GCA_001571345_01685"/>
<dbReference type="EMBL" id="NKUC01000015">
    <property type="protein sequence ID" value="PYD56891.1"/>
    <property type="molecule type" value="Genomic_DNA"/>
</dbReference>
<dbReference type="RefSeq" id="WP_061273980.1">
    <property type="nucleotide sequence ID" value="NZ_CBCRXN010000008.1"/>
</dbReference>
<reference evidence="1 2" key="1">
    <citation type="submission" date="2017-07" db="EMBL/GenBank/DDBJ databases">
        <title>A draft genome sequence of Komagataeibacter xylinus LMG 1515.</title>
        <authorList>
            <person name="Skraban J."/>
            <person name="Cleenwerck I."/>
            <person name="Vandamme P."/>
            <person name="Trcek J."/>
        </authorList>
    </citation>
    <scope>NUCLEOTIDE SEQUENCE [LARGE SCALE GENOMIC DNA]</scope>
    <source>
        <strain evidence="1 2">LMG 1515</strain>
    </source>
</reference>
<organism evidence="1 2">
    <name type="scientific">Komagataeibacter xylinus</name>
    <name type="common">Gluconacetobacter xylinus</name>
    <dbReference type="NCBI Taxonomy" id="28448"/>
    <lineage>
        <taxon>Bacteria</taxon>
        <taxon>Pseudomonadati</taxon>
        <taxon>Pseudomonadota</taxon>
        <taxon>Alphaproteobacteria</taxon>
        <taxon>Acetobacterales</taxon>
        <taxon>Acetobacteraceae</taxon>
        <taxon>Komagataeibacter</taxon>
    </lineage>
</organism>
<sequence>MLKRITVVALSVTMLAALPRPAASHSYHIGLPAHLRAHNHVNSVYGYVTGHRAAIPTDSSRYRNIEAGCEGRSLGSDYTATTIGVSQASHRNFFAECMTQAGAWQ</sequence>
<name>A0A318Q2C3_KOMXY</name>
<dbReference type="OrthoDB" id="7274833at2"/>
<dbReference type="Proteomes" id="UP000248257">
    <property type="component" value="Unassembled WGS sequence"/>
</dbReference>
<gene>
    <name evidence="1" type="ORF">CFR75_08880</name>
</gene>
<proteinExistence type="predicted"/>
<comment type="caution">
    <text evidence="1">The sequence shown here is derived from an EMBL/GenBank/DDBJ whole genome shotgun (WGS) entry which is preliminary data.</text>
</comment>
<keyword evidence="2" id="KW-1185">Reference proteome</keyword>
<evidence type="ECO:0000313" key="2">
    <source>
        <dbReference type="Proteomes" id="UP000248257"/>
    </source>
</evidence>
<accession>A0A318Q2C3</accession>
<dbReference type="AlphaFoldDB" id="A0A318Q2C3"/>
<evidence type="ECO:0000313" key="1">
    <source>
        <dbReference type="EMBL" id="PYD56891.1"/>
    </source>
</evidence>